<dbReference type="InterPro" id="IPR023540">
    <property type="entry name" value="PPAT_arch"/>
</dbReference>
<comment type="subcellular location">
    <subcellularLocation>
        <location evidence="7">Cytoplasm</location>
    </subcellularLocation>
</comment>
<reference evidence="9" key="1">
    <citation type="journal article" date="2014" name="Int. J. Syst. Evol. Microbiol.">
        <title>Complete genome sequence of Corynebacterium casei LMG S-19264T (=DSM 44701T), isolated from a smear-ripened cheese.</title>
        <authorList>
            <consortium name="US DOE Joint Genome Institute (JGI-PGF)"/>
            <person name="Walter F."/>
            <person name="Albersmeier A."/>
            <person name="Kalinowski J."/>
            <person name="Ruckert C."/>
        </authorList>
    </citation>
    <scope>NUCLEOTIDE SEQUENCE</scope>
    <source>
        <strain evidence="9">JCM 10088</strain>
    </source>
</reference>
<comment type="caution">
    <text evidence="9">The sequence shown here is derived from an EMBL/GenBank/DDBJ whole genome shotgun (WGS) entry which is preliminary data.</text>
</comment>
<dbReference type="NCBIfam" id="TIGR00125">
    <property type="entry name" value="cyt_tran_rel"/>
    <property type="match status" value="1"/>
</dbReference>
<dbReference type="PANTHER" id="PTHR43793">
    <property type="entry name" value="FAD SYNTHASE"/>
    <property type="match status" value="1"/>
</dbReference>
<gene>
    <name evidence="7" type="primary">coaD</name>
    <name evidence="9" type="ORF">GCM10007981_18850</name>
</gene>
<organism evidence="9 10">
    <name type="scientific">Thermocladium modestius</name>
    <dbReference type="NCBI Taxonomy" id="62609"/>
    <lineage>
        <taxon>Archaea</taxon>
        <taxon>Thermoproteota</taxon>
        <taxon>Thermoprotei</taxon>
        <taxon>Thermoproteales</taxon>
        <taxon>Thermoproteaceae</taxon>
        <taxon>Thermocladium</taxon>
    </lineage>
</organism>
<evidence type="ECO:0000313" key="10">
    <source>
        <dbReference type="Proteomes" id="UP000610960"/>
    </source>
</evidence>
<name>A0A830GZT8_9CREN</name>
<dbReference type="GO" id="GO:0004595">
    <property type="term" value="F:pantetheine-phosphate adenylyltransferase activity"/>
    <property type="evidence" value="ECO:0007669"/>
    <property type="project" value="UniProtKB-UniRule"/>
</dbReference>
<dbReference type="SUPFAM" id="SSF52374">
    <property type="entry name" value="Nucleotidylyl transferase"/>
    <property type="match status" value="1"/>
</dbReference>
<protein>
    <recommendedName>
        <fullName evidence="7">Phosphopantetheine adenylyltransferase</fullName>
        <ecNumber evidence="7">2.7.7.3</ecNumber>
    </recommendedName>
    <alternativeName>
        <fullName evidence="7">Dephospho-CoA pyrophosphorylase</fullName>
    </alternativeName>
    <alternativeName>
        <fullName evidence="7">Pantetheine-phosphate adenylyltransferase</fullName>
        <shortName evidence="7">PPAT</shortName>
    </alternativeName>
</protein>
<keyword evidence="6 7" id="KW-0173">Coenzyme A biosynthesis</keyword>
<dbReference type="Proteomes" id="UP000610960">
    <property type="component" value="Unassembled WGS sequence"/>
</dbReference>
<evidence type="ECO:0000256" key="6">
    <source>
        <dbReference type="ARBA" id="ARBA00022993"/>
    </source>
</evidence>
<dbReference type="EMBL" id="BMNL01000004">
    <property type="protein sequence ID" value="GGP22507.1"/>
    <property type="molecule type" value="Genomic_DNA"/>
</dbReference>
<dbReference type="NCBIfam" id="NF001985">
    <property type="entry name" value="PRK00777.1"/>
    <property type="match status" value="1"/>
</dbReference>
<proteinExistence type="inferred from homology"/>
<keyword evidence="2 7" id="KW-0808">Transferase</keyword>
<dbReference type="HAMAP" id="MF_00647">
    <property type="entry name" value="PPAT_arch"/>
    <property type="match status" value="1"/>
</dbReference>
<evidence type="ECO:0000256" key="2">
    <source>
        <dbReference type="ARBA" id="ARBA00022679"/>
    </source>
</evidence>
<dbReference type="UniPathway" id="UPA00241"/>
<comment type="similarity">
    <text evidence="7">Belongs to the eukaryotic CoaD family.</text>
</comment>
<evidence type="ECO:0000256" key="5">
    <source>
        <dbReference type="ARBA" id="ARBA00022840"/>
    </source>
</evidence>
<dbReference type="OrthoDB" id="53228at2157"/>
<comment type="pathway">
    <text evidence="7">Cofactor biosynthesis; coenzyme A biosynthesis.</text>
</comment>
<accession>A0A830GZT8</accession>
<evidence type="ECO:0000313" key="9">
    <source>
        <dbReference type="EMBL" id="GGP22507.1"/>
    </source>
</evidence>
<dbReference type="Pfam" id="PF01467">
    <property type="entry name" value="CTP_transf_like"/>
    <property type="match status" value="1"/>
</dbReference>
<dbReference type="Gene3D" id="3.40.50.620">
    <property type="entry name" value="HUPs"/>
    <property type="match status" value="1"/>
</dbReference>
<comment type="catalytic activity">
    <reaction evidence="7">
        <text>(R)-4'-phosphopantetheine + ATP + H(+) = 3'-dephospho-CoA + diphosphate</text>
        <dbReference type="Rhea" id="RHEA:19801"/>
        <dbReference type="ChEBI" id="CHEBI:15378"/>
        <dbReference type="ChEBI" id="CHEBI:30616"/>
        <dbReference type="ChEBI" id="CHEBI:33019"/>
        <dbReference type="ChEBI" id="CHEBI:57328"/>
        <dbReference type="ChEBI" id="CHEBI:61723"/>
        <dbReference type="EC" id="2.7.7.3"/>
    </reaction>
</comment>
<keyword evidence="4 7" id="KW-0547">Nucleotide-binding</keyword>
<dbReference type="RefSeq" id="WP_188597142.1">
    <property type="nucleotide sequence ID" value="NZ_BMNL01000004.1"/>
</dbReference>
<dbReference type="AlphaFoldDB" id="A0A830GZT8"/>
<evidence type="ECO:0000256" key="1">
    <source>
        <dbReference type="ARBA" id="ARBA00022490"/>
    </source>
</evidence>
<dbReference type="GO" id="GO:0015937">
    <property type="term" value="P:coenzyme A biosynthetic process"/>
    <property type="evidence" value="ECO:0007669"/>
    <property type="project" value="UniProtKB-UniRule"/>
</dbReference>
<keyword evidence="3 7" id="KW-0548">Nucleotidyltransferase</keyword>
<feature type="domain" description="Cytidyltransferase-like" evidence="8">
    <location>
        <begin position="8"/>
        <end position="145"/>
    </location>
</feature>
<evidence type="ECO:0000259" key="8">
    <source>
        <dbReference type="Pfam" id="PF01467"/>
    </source>
</evidence>
<comment type="function">
    <text evidence="7">Reversibly transfers an adenylyl group from ATP to 4'-phosphopantetheine, yielding dephospho-CoA (dPCoA) and pyrophosphate.</text>
</comment>
<dbReference type="InterPro" id="IPR014729">
    <property type="entry name" value="Rossmann-like_a/b/a_fold"/>
</dbReference>
<sequence length="149" mass="16768">MRFSKVALGGTFDSLHSGHIVLLFEAMKHGDKVLIGVTSDAFAQKYKQYRVRPVEERLRNLEVLLTRELGLRRSRFELRVIDDPYGPAASDPELDAIVVSIETYARSLEINELRISKGLPPLTVLVVPIIKDGYGNKLSSTLVRQAYDK</sequence>
<dbReference type="PANTHER" id="PTHR43793:SF1">
    <property type="entry name" value="FAD SYNTHASE"/>
    <property type="match status" value="1"/>
</dbReference>
<dbReference type="GO" id="GO:0005524">
    <property type="term" value="F:ATP binding"/>
    <property type="evidence" value="ECO:0007669"/>
    <property type="project" value="UniProtKB-KW"/>
</dbReference>
<dbReference type="InterPro" id="IPR050385">
    <property type="entry name" value="Archaeal_FAD_synthase"/>
</dbReference>
<evidence type="ECO:0000256" key="3">
    <source>
        <dbReference type="ARBA" id="ARBA00022695"/>
    </source>
</evidence>
<keyword evidence="1 7" id="KW-0963">Cytoplasm</keyword>
<dbReference type="InterPro" id="IPR004821">
    <property type="entry name" value="Cyt_trans-like"/>
</dbReference>
<dbReference type="EC" id="2.7.7.3" evidence="7"/>
<evidence type="ECO:0000256" key="4">
    <source>
        <dbReference type="ARBA" id="ARBA00022741"/>
    </source>
</evidence>
<keyword evidence="10" id="KW-1185">Reference proteome</keyword>
<dbReference type="GO" id="GO:0005737">
    <property type="term" value="C:cytoplasm"/>
    <property type="evidence" value="ECO:0007669"/>
    <property type="project" value="UniProtKB-SubCell"/>
</dbReference>
<evidence type="ECO:0000256" key="7">
    <source>
        <dbReference type="HAMAP-Rule" id="MF_00647"/>
    </source>
</evidence>
<reference evidence="9" key="2">
    <citation type="submission" date="2020-09" db="EMBL/GenBank/DDBJ databases">
        <authorList>
            <person name="Sun Q."/>
            <person name="Ohkuma M."/>
        </authorList>
    </citation>
    <scope>NUCLEOTIDE SEQUENCE</scope>
    <source>
        <strain evidence="9">JCM 10088</strain>
    </source>
</reference>
<keyword evidence="5 7" id="KW-0067">ATP-binding</keyword>